<evidence type="ECO:0000256" key="8">
    <source>
        <dbReference type="ARBA" id="ARBA00023320"/>
    </source>
</evidence>
<gene>
    <name evidence="10" type="ORF">APLA_LOCUS2034</name>
</gene>
<evidence type="ECO:0000256" key="3">
    <source>
        <dbReference type="ARBA" id="ARBA00022525"/>
    </source>
</evidence>
<evidence type="ECO:0000256" key="9">
    <source>
        <dbReference type="SAM" id="SignalP"/>
    </source>
</evidence>
<reference evidence="10 11" key="1">
    <citation type="submission" date="2020-04" db="EMBL/GenBank/DDBJ databases">
        <authorList>
            <person name="Wallbank WR R."/>
            <person name="Pardo Diaz C."/>
            <person name="Kozak K."/>
            <person name="Martin S."/>
            <person name="Jiggins C."/>
            <person name="Moest M."/>
            <person name="Warren A I."/>
            <person name="Byers J.R.P. K."/>
            <person name="Montejo-Kovacevich G."/>
            <person name="Yen C E."/>
        </authorList>
    </citation>
    <scope>NUCLEOTIDE SEQUENCE [LARGE SCALE GENOMIC DNA]</scope>
</reference>
<dbReference type="EMBL" id="CADEBD010000175">
    <property type="protein sequence ID" value="CAB3224801.1"/>
    <property type="molecule type" value="Genomic_DNA"/>
</dbReference>
<keyword evidence="6" id="KW-0027">Amidation</keyword>
<protein>
    <recommendedName>
        <fullName evidence="12">Adipokinetic hormone</fullName>
    </recommendedName>
</protein>
<keyword evidence="8" id="KW-0527">Neuropeptide</keyword>
<feature type="chain" id="PRO_5035721385" description="Adipokinetic hormone" evidence="9">
    <location>
        <begin position="21"/>
        <end position="73"/>
    </location>
</feature>
<comment type="similarity">
    <text evidence="2">Belongs to the AKH/HRTH/RPCH family.</text>
</comment>
<evidence type="ECO:0000256" key="1">
    <source>
        <dbReference type="ARBA" id="ARBA00004613"/>
    </source>
</evidence>
<evidence type="ECO:0008006" key="12">
    <source>
        <dbReference type="Google" id="ProtNLM"/>
    </source>
</evidence>
<keyword evidence="3" id="KW-0964">Secreted</keyword>
<keyword evidence="4" id="KW-0372">Hormone</keyword>
<evidence type="ECO:0000256" key="2">
    <source>
        <dbReference type="ARBA" id="ARBA00006145"/>
    </source>
</evidence>
<comment type="caution">
    <text evidence="10">The sequence shown here is derived from an EMBL/GenBank/DDBJ whole genome shotgun (WGS) entry which is preliminary data.</text>
</comment>
<dbReference type="InterPro" id="IPR002047">
    <property type="entry name" value="Adipokinetic_hormone_CS"/>
</dbReference>
<evidence type="ECO:0000256" key="7">
    <source>
        <dbReference type="ARBA" id="ARBA00023283"/>
    </source>
</evidence>
<proteinExistence type="inferred from homology"/>
<dbReference type="AlphaFoldDB" id="A0A8S0YWV5"/>
<dbReference type="InterPro" id="IPR010475">
    <property type="entry name" value="AKH/RPCH_hormone"/>
</dbReference>
<keyword evidence="7" id="KW-0873">Pyrrolidone carboxylic acid</keyword>
<evidence type="ECO:0000256" key="6">
    <source>
        <dbReference type="ARBA" id="ARBA00022815"/>
    </source>
</evidence>
<comment type="subcellular location">
    <subcellularLocation>
        <location evidence="1">Secreted</location>
    </subcellularLocation>
</comment>
<dbReference type="PROSITE" id="PS00256">
    <property type="entry name" value="AKH"/>
    <property type="match status" value="1"/>
</dbReference>
<dbReference type="GO" id="GO:0005179">
    <property type="term" value="F:hormone activity"/>
    <property type="evidence" value="ECO:0007669"/>
    <property type="project" value="UniProtKB-KW"/>
</dbReference>
<dbReference type="GO" id="GO:0007218">
    <property type="term" value="P:neuropeptide signaling pathway"/>
    <property type="evidence" value="ECO:0007669"/>
    <property type="project" value="UniProtKB-KW"/>
</dbReference>
<organism evidence="10 11">
    <name type="scientific">Arctia plantaginis</name>
    <name type="common">Wood tiger moth</name>
    <name type="synonym">Phalaena plantaginis</name>
    <dbReference type="NCBI Taxonomy" id="874455"/>
    <lineage>
        <taxon>Eukaryota</taxon>
        <taxon>Metazoa</taxon>
        <taxon>Ecdysozoa</taxon>
        <taxon>Arthropoda</taxon>
        <taxon>Hexapoda</taxon>
        <taxon>Insecta</taxon>
        <taxon>Pterygota</taxon>
        <taxon>Neoptera</taxon>
        <taxon>Endopterygota</taxon>
        <taxon>Lepidoptera</taxon>
        <taxon>Glossata</taxon>
        <taxon>Ditrysia</taxon>
        <taxon>Noctuoidea</taxon>
        <taxon>Erebidae</taxon>
        <taxon>Arctiinae</taxon>
        <taxon>Arctia</taxon>
    </lineage>
</organism>
<dbReference type="Pfam" id="PF06377">
    <property type="entry name" value="Adipokin_hormo"/>
    <property type="match status" value="1"/>
</dbReference>
<evidence type="ECO:0000256" key="4">
    <source>
        <dbReference type="ARBA" id="ARBA00022702"/>
    </source>
</evidence>
<evidence type="ECO:0000256" key="5">
    <source>
        <dbReference type="ARBA" id="ARBA00022729"/>
    </source>
</evidence>
<name>A0A8S0YWV5_ARCPL</name>
<dbReference type="OrthoDB" id="6262491at2759"/>
<keyword evidence="5 9" id="KW-0732">Signal</keyword>
<feature type="signal peptide" evidence="9">
    <location>
        <begin position="1"/>
        <end position="20"/>
    </location>
</feature>
<dbReference type="GO" id="GO:0005576">
    <property type="term" value="C:extracellular region"/>
    <property type="evidence" value="ECO:0007669"/>
    <property type="project" value="UniProtKB-SubCell"/>
</dbReference>
<accession>A0A8S0YWV5</accession>
<sequence length="73" mass="8129">MFRILVLFLVFAAIAVFVDGQLTFSSGWGNGKRSISVEPSNGDCSPEEAIFQIYQLIVSEGERIRTCQRNGKM</sequence>
<evidence type="ECO:0000313" key="11">
    <source>
        <dbReference type="Proteomes" id="UP000494256"/>
    </source>
</evidence>
<dbReference type="Proteomes" id="UP000494256">
    <property type="component" value="Unassembled WGS sequence"/>
</dbReference>
<evidence type="ECO:0000313" key="10">
    <source>
        <dbReference type="EMBL" id="CAB3224801.1"/>
    </source>
</evidence>